<evidence type="ECO:0000313" key="2">
    <source>
        <dbReference type="Proteomes" id="UP000321922"/>
    </source>
</evidence>
<organism evidence="1 2">
    <name type="scientific">Vibrio sagamiensis NBRC 104589</name>
    <dbReference type="NCBI Taxonomy" id="1219064"/>
    <lineage>
        <taxon>Bacteria</taxon>
        <taxon>Pseudomonadati</taxon>
        <taxon>Pseudomonadota</taxon>
        <taxon>Gammaproteobacteria</taxon>
        <taxon>Vibrionales</taxon>
        <taxon>Vibrionaceae</taxon>
        <taxon>Vibrio</taxon>
    </lineage>
</organism>
<comment type="caution">
    <text evidence="1">The sequence shown here is derived from an EMBL/GenBank/DDBJ whole genome shotgun (WGS) entry which is preliminary data.</text>
</comment>
<sequence length="60" mass="7178">MELTLIFSRKFILLRSFIRQVTTTSIINKDLNYKGLVAKIEEISEVPIRAPLFMRKFQRY</sequence>
<dbReference type="EMBL" id="BJXJ01000029">
    <property type="protein sequence ID" value="GEM76684.1"/>
    <property type="molecule type" value="Genomic_DNA"/>
</dbReference>
<name>A0A511QH95_9VIBR</name>
<accession>A0A511QH95</accession>
<keyword evidence="2" id="KW-1185">Reference proteome</keyword>
<protein>
    <submittedName>
        <fullName evidence="1">Uncharacterized protein</fullName>
    </submittedName>
</protein>
<evidence type="ECO:0000313" key="1">
    <source>
        <dbReference type="EMBL" id="GEM76684.1"/>
    </source>
</evidence>
<dbReference type="Proteomes" id="UP000321922">
    <property type="component" value="Unassembled WGS sequence"/>
</dbReference>
<proteinExistence type="predicted"/>
<reference evidence="1 2" key="1">
    <citation type="submission" date="2019-07" db="EMBL/GenBank/DDBJ databases">
        <title>Whole genome shotgun sequence of Vibrio sagamiensis NBRC 104589.</title>
        <authorList>
            <person name="Hosoyama A."/>
            <person name="Uohara A."/>
            <person name="Ohji S."/>
            <person name="Ichikawa N."/>
        </authorList>
    </citation>
    <scope>NUCLEOTIDE SEQUENCE [LARGE SCALE GENOMIC DNA]</scope>
    <source>
        <strain evidence="1 2">NBRC 104589</strain>
    </source>
</reference>
<gene>
    <name evidence="1" type="ORF">VSA01S_27960</name>
</gene>
<dbReference type="AlphaFoldDB" id="A0A511QH95"/>